<name>A0A8J5WBX1_ZIZPA</name>
<evidence type="ECO:0000256" key="1">
    <source>
        <dbReference type="SAM" id="Phobius"/>
    </source>
</evidence>
<comment type="caution">
    <text evidence="2">The sequence shown here is derived from an EMBL/GenBank/DDBJ whole genome shotgun (WGS) entry which is preliminary data.</text>
</comment>
<keyword evidence="1" id="KW-0812">Transmembrane</keyword>
<organism evidence="2 3">
    <name type="scientific">Zizania palustris</name>
    <name type="common">Northern wild rice</name>
    <dbReference type="NCBI Taxonomy" id="103762"/>
    <lineage>
        <taxon>Eukaryota</taxon>
        <taxon>Viridiplantae</taxon>
        <taxon>Streptophyta</taxon>
        <taxon>Embryophyta</taxon>
        <taxon>Tracheophyta</taxon>
        <taxon>Spermatophyta</taxon>
        <taxon>Magnoliopsida</taxon>
        <taxon>Liliopsida</taxon>
        <taxon>Poales</taxon>
        <taxon>Poaceae</taxon>
        <taxon>BOP clade</taxon>
        <taxon>Oryzoideae</taxon>
        <taxon>Oryzeae</taxon>
        <taxon>Zizaniinae</taxon>
        <taxon>Zizania</taxon>
    </lineage>
</organism>
<proteinExistence type="predicted"/>
<dbReference type="Proteomes" id="UP000729402">
    <property type="component" value="Unassembled WGS sequence"/>
</dbReference>
<keyword evidence="1" id="KW-0472">Membrane</keyword>
<keyword evidence="1" id="KW-1133">Transmembrane helix</keyword>
<feature type="transmembrane region" description="Helical" evidence="1">
    <location>
        <begin position="37"/>
        <end position="56"/>
    </location>
</feature>
<keyword evidence="3" id="KW-1185">Reference proteome</keyword>
<evidence type="ECO:0000313" key="2">
    <source>
        <dbReference type="EMBL" id="KAG8087923.1"/>
    </source>
</evidence>
<dbReference type="EMBL" id="JAAALK010000082">
    <property type="protein sequence ID" value="KAG8087923.1"/>
    <property type="molecule type" value="Genomic_DNA"/>
</dbReference>
<protein>
    <submittedName>
        <fullName evidence="2">Uncharacterized protein</fullName>
    </submittedName>
</protein>
<reference evidence="2" key="1">
    <citation type="journal article" date="2021" name="bioRxiv">
        <title>Whole Genome Assembly and Annotation of Northern Wild Rice, Zizania palustris L., Supports a Whole Genome Duplication in the Zizania Genus.</title>
        <authorList>
            <person name="Haas M."/>
            <person name="Kono T."/>
            <person name="Macchietto M."/>
            <person name="Millas R."/>
            <person name="McGilp L."/>
            <person name="Shao M."/>
            <person name="Duquette J."/>
            <person name="Hirsch C.N."/>
            <person name="Kimball J."/>
        </authorList>
    </citation>
    <scope>NUCLEOTIDE SEQUENCE</scope>
    <source>
        <tissue evidence="2">Fresh leaf tissue</tissue>
    </source>
</reference>
<reference evidence="2" key="2">
    <citation type="submission" date="2021-02" db="EMBL/GenBank/DDBJ databases">
        <authorList>
            <person name="Kimball J.A."/>
            <person name="Haas M.W."/>
            <person name="Macchietto M."/>
            <person name="Kono T."/>
            <person name="Duquette J."/>
            <person name="Shao M."/>
        </authorList>
    </citation>
    <scope>NUCLEOTIDE SEQUENCE</scope>
    <source>
        <tissue evidence="2">Fresh leaf tissue</tissue>
    </source>
</reference>
<sequence>MRPYGFEKSVNIQLTRYGGCLLRKKVLDGGGWGFHLVGYRVVVMVLIYNLSAVVAVQTKKVTKKMKSNDVSR</sequence>
<evidence type="ECO:0000313" key="3">
    <source>
        <dbReference type="Proteomes" id="UP000729402"/>
    </source>
</evidence>
<dbReference type="AlphaFoldDB" id="A0A8J5WBX1"/>
<accession>A0A8J5WBX1</accession>
<gene>
    <name evidence="2" type="ORF">GUJ93_ZPchr0010g9907</name>
</gene>